<evidence type="ECO:0000256" key="1">
    <source>
        <dbReference type="SAM" id="MobiDB-lite"/>
    </source>
</evidence>
<reference evidence="2" key="1">
    <citation type="journal article" date="2021" name="Proc. Natl. Acad. Sci. U.S.A.">
        <title>A Catalog of Tens of Thousands of Viruses from Human Metagenomes Reveals Hidden Associations with Chronic Diseases.</title>
        <authorList>
            <person name="Tisza M.J."/>
            <person name="Buck C.B."/>
        </authorList>
    </citation>
    <scope>NUCLEOTIDE SEQUENCE</scope>
    <source>
        <strain evidence="2">CtxvK3</strain>
    </source>
</reference>
<sequence length="221" mass="25347">MEEKKMNVYEKLSHIQNEMKVGKNQYNKFGKYSYRSAEDILAEAKKICVKYRATLILTDEIEVIKDRYYVVANAILNDWDSNELIKVKAMAREEENKKGMDASQVTGSCSSYARKYALNGLFNLDDTKDADTDEQHEAIQNAQTKQQKSENNDKLDEIRMRCFKAQNELQKLGIDTHSEAFCERLKTEYKISSQDIPNLNGNGLVSLIKAYGAIYKENAKA</sequence>
<feature type="region of interest" description="Disordered" evidence="1">
    <location>
        <begin position="132"/>
        <end position="152"/>
    </location>
</feature>
<organism evidence="2">
    <name type="scientific">Siphoviridae sp. ctxvK3</name>
    <dbReference type="NCBI Taxonomy" id="2827975"/>
    <lineage>
        <taxon>Viruses</taxon>
        <taxon>Duplodnaviria</taxon>
        <taxon>Heunggongvirae</taxon>
        <taxon>Uroviricota</taxon>
        <taxon>Caudoviricetes</taxon>
    </lineage>
</organism>
<protein>
    <submittedName>
        <fullName evidence="2">ERF superfamily protein</fullName>
    </submittedName>
</protein>
<evidence type="ECO:0000313" key="2">
    <source>
        <dbReference type="EMBL" id="DAF49923.1"/>
    </source>
</evidence>
<dbReference type="InterPro" id="IPR007499">
    <property type="entry name" value="ERF_bacteria_virus"/>
</dbReference>
<name>A0A8S5SGF7_9CAUD</name>
<accession>A0A8S5SGF7</accession>
<dbReference type="Pfam" id="PF04404">
    <property type="entry name" value="ERF"/>
    <property type="match status" value="1"/>
</dbReference>
<proteinExistence type="predicted"/>
<dbReference type="EMBL" id="BK032591">
    <property type="protein sequence ID" value="DAF49923.1"/>
    <property type="molecule type" value="Genomic_DNA"/>
</dbReference>